<keyword evidence="4" id="KW-1185">Reference proteome</keyword>
<dbReference type="EMBL" id="CP011801">
    <property type="protein sequence ID" value="ALA57894.1"/>
    <property type="molecule type" value="Genomic_DNA"/>
</dbReference>
<dbReference type="KEGG" id="nmv:NITMOv2_1467"/>
<dbReference type="InterPro" id="IPR022496">
    <property type="entry name" value="T6A_TsaB"/>
</dbReference>
<dbReference type="Gene3D" id="3.30.420.40">
    <property type="match status" value="2"/>
</dbReference>
<dbReference type="PANTHER" id="PTHR11735:SF11">
    <property type="entry name" value="TRNA THREONYLCARBAMOYLADENOSINE BIOSYNTHESIS PROTEIN TSAB"/>
    <property type="match status" value="1"/>
</dbReference>
<dbReference type="Pfam" id="PF00814">
    <property type="entry name" value="TsaD"/>
    <property type="match status" value="1"/>
</dbReference>
<dbReference type="NCBIfam" id="TIGR03725">
    <property type="entry name" value="T6A_YeaZ"/>
    <property type="match status" value="1"/>
</dbReference>
<feature type="region of interest" description="Disordered" evidence="1">
    <location>
        <begin position="230"/>
        <end position="261"/>
    </location>
</feature>
<dbReference type="GO" id="GO:0002949">
    <property type="term" value="P:tRNA threonylcarbamoyladenosine modification"/>
    <property type="evidence" value="ECO:0007669"/>
    <property type="project" value="InterPro"/>
</dbReference>
<dbReference type="STRING" id="42253.NITMOv2_1467"/>
<dbReference type="AlphaFoldDB" id="A0A0K2GAI9"/>
<evidence type="ECO:0000313" key="3">
    <source>
        <dbReference type="EMBL" id="ALA57894.1"/>
    </source>
</evidence>
<dbReference type="Proteomes" id="UP000069205">
    <property type="component" value="Chromosome"/>
</dbReference>
<feature type="domain" description="Gcp-like" evidence="2">
    <location>
        <begin position="32"/>
        <end position="150"/>
    </location>
</feature>
<dbReference type="PANTHER" id="PTHR11735">
    <property type="entry name" value="TRNA N6-ADENOSINE THREONYLCARBAMOYLTRANSFERASE"/>
    <property type="match status" value="1"/>
</dbReference>
<dbReference type="InterPro" id="IPR000905">
    <property type="entry name" value="Gcp-like_dom"/>
</dbReference>
<dbReference type="CDD" id="cd24032">
    <property type="entry name" value="ASKHA_NBD_TsaB"/>
    <property type="match status" value="1"/>
</dbReference>
<accession>A0A0K2GAI9</accession>
<protein>
    <submittedName>
        <fullName evidence="3">Putative Peptidase M22</fullName>
    </submittedName>
</protein>
<name>A0A0K2GAI9_NITMO</name>
<dbReference type="OrthoDB" id="9784166at2"/>
<dbReference type="PATRIC" id="fig|42253.5.peg.1438"/>
<sequence length="261" mass="28069">MTMKVLAVETATSWQSVALLEDGHVLAEHEQDAAGSHAALLLPAIDQLLSKTGLRLTDLDGLACSIGPGSFTGIRVGLSTCLGLRAATDLPLALVPTLEAMAWSVKRDHRTLCPVLTSRKGEVYWALFRRAKNGLERVLAEHVGSPQALARSLADDTLLFGDGWSAMETEIRAALPSSVRAIEGPPSAVKPSAVAVALMGIERLRRGERAPMQVVPLYVQRAEAELKYEQSGGVSPVARRQERVKRKVAERLARGGRGGRR</sequence>
<organism evidence="3 4">
    <name type="scientific">Nitrospira moscoviensis</name>
    <dbReference type="NCBI Taxonomy" id="42253"/>
    <lineage>
        <taxon>Bacteria</taxon>
        <taxon>Pseudomonadati</taxon>
        <taxon>Nitrospirota</taxon>
        <taxon>Nitrospiria</taxon>
        <taxon>Nitrospirales</taxon>
        <taxon>Nitrospiraceae</taxon>
        <taxon>Nitrospira</taxon>
    </lineage>
</organism>
<dbReference type="GO" id="GO:0005829">
    <property type="term" value="C:cytosol"/>
    <property type="evidence" value="ECO:0007669"/>
    <property type="project" value="TreeGrafter"/>
</dbReference>
<reference evidence="3 4" key="1">
    <citation type="journal article" date="2015" name="Proc. Natl. Acad. Sci. U.S.A.">
        <title>Expanded metabolic versatility of ubiquitous nitrite-oxidizing bacteria from the genus Nitrospira.</title>
        <authorList>
            <person name="Koch H."/>
            <person name="Lucker S."/>
            <person name="Albertsen M."/>
            <person name="Kitzinger K."/>
            <person name="Herbold C."/>
            <person name="Spieck E."/>
            <person name="Nielsen P.H."/>
            <person name="Wagner M."/>
            <person name="Daims H."/>
        </authorList>
    </citation>
    <scope>NUCLEOTIDE SEQUENCE [LARGE SCALE GENOMIC DNA]</scope>
    <source>
        <strain evidence="3 4">NSP M-1</strain>
    </source>
</reference>
<proteinExistence type="predicted"/>
<evidence type="ECO:0000256" key="1">
    <source>
        <dbReference type="SAM" id="MobiDB-lite"/>
    </source>
</evidence>
<dbReference type="InterPro" id="IPR043129">
    <property type="entry name" value="ATPase_NBD"/>
</dbReference>
<evidence type="ECO:0000259" key="2">
    <source>
        <dbReference type="Pfam" id="PF00814"/>
    </source>
</evidence>
<evidence type="ECO:0000313" key="4">
    <source>
        <dbReference type="Proteomes" id="UP000069205"/>
    </source>
</evidence>
<gene>
    <name evidence="3" type="ORF">NITMOv2_1467</name>
</gene>
<dbReference type="SUPFAM" id="SSF53067">
    <property type="entry name" value="Actin-like ATPase domain"/>
    <property type="match status" value="2"/>
</dbReference>